<gene>
    <name evidence="3" type="ORF">TrCOL_g4087</name>
</gene>
<evidence type="ECO:0000313" key="3">
    <source>
        <dbReference type="EMBL" id="GMI24372.1"/>
    </source>
</evidence>
<feature type="non-terminal residue" evidence="3">
    <location>
        <position position="1"/>
    </location>
</feature>
<dbReference type="OrthoDB" id="27041at2759"/>
<dbReference type="Gene3D" id="1.10.10.10">
    <property type="entry name" value="Winged helix-like DNA-binding domain superfamily/Winged helix DNA-binding domain"/>
    <property type="match status" value="1"/>
</dbReference>
<organism evidence="3 4">
    <name type="scientific">Triparma columacea</name>
    <dbReference type="NCBI Taxonomy" id="722753"/>
    <lineage>
        <taxon>Eukaryota</taxon>
        <taxon>Sar</taxon>
        <taxon>Stramenopiles</taxon>
        <taxon>Ochrophyta</taxon>
        <taxon>Bolidophyceae</taxon>
        <taxon>Parmales</taxon>
        <taxon>Triparmaceae</taxon>
        <taxon>Triparma</taxon>
    </lineage>
</organism>
<proteinExistence type="predicted"/>
<dbReference type="AlphaFoldDB" id="A0A9W7FZ45"/>
<name>A0A9W7FZ45_9STRA</name>
<feature type="coiled-coil region" evidence="1">
    <location>
        <begin position="130"/>
        <end position="164"/>
    </location>
</feature>
<feature type="domain" description="Peptidase S74" evidence="2">
    <location>
        <begin position="48"/>
        <end position="144"/>
    </location>
</feature>
<accession>A0A9W7FZ45</accession>
<dbReference type="InterPro" id="IPR030392">
    <property type="entry name" value="S74_ICA"/>
</dbReference>
<dbReference type="EMBL" id="BRYA01000583">
    <property type="protein sequence ID" value="GMI24372.1"/>
    <property type="molecule type" value="Genomic_DNA"/>
</dbReference>
<evidence type="ECO:0000313" key="4">
    <source>
        <dbReference type="Proteomes" id="UP001165065"/>
    </source>
</evidence>
<evidence type="ECO:0000256" key="1">
    <source>
        <dbReference type="SAM" id="Coils"/>
    </source>
</evidence>
<reference evidence="4" key="1">
    <citation type="journal article" date="2023" name="Commun. Biol.">
        <title>Genome analysis of Parmales, the sister group of diatoms, reveals the evolutionary specialization of diatoms from phago-mixotrophs to photoautotrophs.</title>
        <authorList>
            <person name="Ban H."/>
            <person name="Sato S."/>
            <person name="Yoshikawa S."/>
            <person name="Yamada K."/>
            <person name="Nakamura Y."/>
            <person name="Ichinomiya M."/>
            <person name="Sato N."/>
            <person name="Blanc-Mathieu R."/>
            <person name="Endo H."/>
            <person name="Kuwata A."/>
            <person name="Ogata H."/>
        </authorList>
    </citation>
    <scope>NUCLEOTIDE SEQUENCE [LARGE SCALE GENOMIC DNA]</scope>
</reference>
<comment type="caution">
    <text evidence="3">The sequence shown here is derived from an EMBL/GenBank/DDBJ whole genome shotgun (WGS) entry which is preliminary data.</text>
</comment>
<dbReference type="InterPro" id="IPR036388">
    <property type="entry name" value="WH-like_DNA-bd_sf"/>
</dbReference>
<dbReference type="Proteomes" id="UP001165065">
    <property type="component" value="Unassembled WGS sequence"/>
</dbReference>
<keyword evidence="1" id="KW-0175">Coiled coil</keyword>
<dbReference type="PROSITE" id="PS51688">
    <property type="entry name" value="ICA"/>
    <property type="match status" value="1"/>
</dbReference>
<evidence type="ECO:0000259" key="2">
    <source>
        <dbReference type="PROSITE" id="PS51688"/>
    </source>
</evidence>
<protein>
    <recommendedName>
        <fullName evidence="2">Peptidase S74 domain-containing protein</fullName>
    </recommendedName>
</protein>
<keyword evidence="4" id="KW-1185">Reference proteome</keyword>
<dbReference type="Pfam" id="PF13884">
    <property type="entry name" value="Peptidase_S74"/>
    <property type="match status" value="1"/>
</dbReference>
<sequence length="168" mass="18678">TVTLGGTTKTTFKEGAIFTGLISFNTALKTAGVISTGTVTAGGVALTSDRRYKKNINTVTTPLASVMKLRGVTYDWRTDEFPEKNFDNHTHFGFIAQEVEEVIPEFVGTNDLGFKSIRYMGFTSLLVEALKEQQGVIDELRGDVIELRTQLDTLQKQVEELLKRNKKL</sequence>